<accession>A0A7J8CIX5</accession>
<evidence type="ECO:0000313" key="3">
    <source>
        <dbReference type="Proteomes" id="UP000593571"/>
    </source>
</evidence>
<gene>
    <name evidence="2" type="ORF">HJG63_009233</name>
</gene>
<evidence type="ECO:0000256" key="1">
    <source>
        <dbReference type="SAM" id="MobiDB-lite"/>
    </source>
</evidence>
<dbReference type="Proteomes" id="UP000593571">
    <property type="component" value="Unassembled WGS sequence"/>
</dbReference>
<organism evidence="2 3">
    <name type="scientific">Rousettus aegyptiacus</name>
    <name type="common">Egyptian fruit bat</name>
    <name type="synonym">Pteropus aegyptiacus</name>
    <dbReference type="NCBI Taxonomy" id="9407"/>
    <lineage>
        <taxon>Eukaryota</taxon>
        <taxon>Metazoa</taxon>
        <taxon>Chordata</taxon>
        <taxon>Craniata</taxon>
        <taxon>Vertebrata</taxon>
        <taxon>Euteleostomi</taxon>
        <taxon>Mammalia</taxon>
        <taxon>Eutheria</taxon>
        <taxon>Laurasiatheria</taxon>
        <taxon>Chiroptera</taxon>
        <taxon>Yinpterochiroptera</taxon>
        <taxon>Pteropodoidea</taxon>
        <taxon>Pteropodidae</taxon>
        <taxon>Rousettinae</taxon>
        <taxon>Rousettus</taxon>
    </lineage>
</organism>
<proteinExistence type="predicted"/>
<protein>
    <submittedName>
        <fullName evidence="2">Uncharacterized protein</fullName>
    </submittedName>
</protein>
<dbReference type="EMBL" id="JACASE010000014">
    <property type="protein sequence ID" value="KAF6410796.1"/>
    <property type="molecule type" value="Genomic_DNA"/>
</dbReference>
<dbReference type="AlphaFoldDB" id="A0A7J8CIX5"/>
<feature type="region of interest" description="Disordered" evidence="1">
    <location>
        <begin position="1"/>
        <end position="156"/>
    </location>
</feature>
<reference evidence="2 3" key="1">
    <citation type="journal article" date="2020" name="Nature">
        <title>Six reference-quality genomes reveal evolution of bat adaptations.</title>
        <authorList>
            <person name="Jebb D."/>
            <person name="Huang Z."/>
            <person name="Pippel M."/>
            <person name="Hughes G.M."/>
            <person name="Lavrichenko K."/>
            <person name="Devanna P."/>
            <person name="Winkler S."/>
            <person name="Jermiin L.S."/>
            <person name="Skirmuntt E.C."/>
            <person name="Katzourakis A."/>
            <person name="Burkitt-Gray L."/>
            <person name="Ray D.A."/>
            <person name="Sullivan K.A.M."/>
            <person name="Roscito J.G."/>
            <person name="Kirilenko B.M."/>
            <person name="Davalos L.M."/>
            <person name="Corthals A.P."/>
            <person name="Power M.L."/>
            <person name="Jones G."/>
            <person name="Ransome R.D."/>
            <person name="Dechmann D.K.N."/>
            <person name="Locatelli A.G."/>
            <person name="Puechmaille S.J."/>
            <person name="Fedrigo O."/>
            <person name="Jarvis E.D."/>
            <person name="Hiller M."/>
            <person name="Vernes S.C."/>
            <person name="Myers E.W."/>
            <person name="Teeling E.C."/>
        </authorList>
    </citation>
    <scope>NUCLEOTIDE SEQUENCE [LARGE SCALE GENOMIC DNA]</scope>
    <source>
        <strain evidence="2">MRouAeg1</strain>
        <tissue evidence="2">Muscle</tissue>
    </source>
</reference>
<sequence length="203" mass="20917">MGHREGVCGDTPGGGGRGCEMSMRVSEPGERVSAPLGARPRALPWARSLPRTKTHSRRSPSSSYDRRGHQSSEQLPVTVQPGGSEEKGARCRWPGPQAQGPGAGSPSAWEGPPLLGPRQLQASPRGRPPRHCPRPGELGLSVASSEGPLPAAGPPPSRACPPCLHLCALVLSLPGCMESPPPQAPAGRRAPRGSAGLAGGQWG</sequence>
<keyword evidence="3" id="KW-1185">Reference proteome</keyword>
<name>A0A7J8CIX5_ROUAE</name>
<feature type="region of interest" description="Disordered" evidence="1">
    <location>
        <begin position="177"/>
        <end position="203"/>
    </location>
</feature>
<feature type="compositionally biased region" description="Low complexity" evidence="1">
    <location>
        <begin position="94"/>
        <end position="108"/>
    </location>
</feature>
<evidence type="ECO:0000313" key="2">
    <source>
        <dbReference type="EMBL" id="KAF6410796.1"/>
    </source>
</evidence>
<feature type="compositionally biased region" description="Low complexity" evidence="1">
    <location>
        <begin position="185"/>
        <end position="195"/>
    </location>
</feature>
<comment type="caution">
    <text evidence="2">The sequence shown here is derived from an EMBL/GenBank/DDBJ whole genome shotgun (WGS) entry which is preliminary data.</text>
</comment>